<comment type="function">
    <text evidence="1 7">RNaseP catalyzes the removal of the 5'-leader sequence from pre-tRNA to produce the mature 5'-terminus. It can also cleave other RNA substrates such as 4.5S RNA. The protein component plays an auxiliary but essential role in vivo by binding to the 5'-leader sequence and broadening the substrate specificity of the ribozyme.</text>
</comment>
<dbReference type="SUPFAM" id="SSF54211">
    <property type="entry name" value="Ribosomal protein S5 domain 2-like"/>
    <property type="match status" value="1"/>
</dbReference>
<evidence type="ECO:0000256" key="5">
    <source>
        <dbReference type="ARBA" id="ARBA00022801"/>
    </source>
</evidence>
<reference evidence="9 10" key="1">
    <citation type="submission" date="2018-09" db="EMBL/GenBank/DDBJ databases">
        <authorList>
            <person name="Li J."/>
        </authorList>
    </citation>
    <scope>NUCLEOTIDE SEQUENCE [LARGE SCALE GENOMIC DNA]</scope>
    <source>
        <strain evidence="9 10">2129</strain>
    </source>
</reference>
<keyword evidence="5 7" id="KW-0378">Hydrolase</keyword>
<evidence type="ECO:0000313" key="10">
    <source>
        <dbReference type="Proteomes" id="UP000273001"/>
    </source>
</evidence>
<comment type="catalytic activity">
    <reaction evidence="7">
        <text>Endonucleolytic cleavage of RNA, removing 5'-extranucleotides from tRNA precursor.</text>
        <dbReference type="EC" id="3.1.26.5"/>
    </reaction>
</comment>
<protein>
    <recommendedName>
        <fullName evidence="7 8">Ribonuclease P protein component</fullName>
        <shortName evidence="7">RNase P protein</shortName>
        <shortName evidence="7">RNaseP protein</shortName>
        <ecNumber evidence="7 8">3.1.26.5</ecNumber>
    </recommendedName>
    <alternativeName>
        <fullName evidence="7">Protein C5</fullName>
    </alternativeName>
</protein>
<dbReference type="InterPro" id="IPR000100">
    <property type="entry name" value="RNase_P"/>
</dbReference>
<organism evidence="9 10">
    <name type="scientific">Actinomyces lilanjuaniae</name>
    <dbReference type="NCBI Taxonomy" id="2321394"/>
    <lineage>
        <taxon>Bacteria</taxon>
        <taxon>Bacillati</taxon>
        <taxon>Actinomycetota</taxon>
        <taxon>Actinomycetes</taxon>
        <taxon>Actinomycetales</taxon>
        <taxon>Actinomycetaceae</taxon>
        <taxon>Actinomyces</taxon>
    </lineage>
</organism>
<dbReference type="Proteomes" id="UP000273001">
    <property type="component" value="Chromosome"/>
</dbReference>
<gene>
    <name evidence="7 9" type="primary">rnpA</name>
    <name evidence="9" type="ORF">D5R93_12955</name>
</gene>
<comment type="subunit">
    <text evidence="7">Consists of a catalytic RNA component (M1 or rnpB) and a protein subunit.</text>
</comment>
<dbReference type="PANTHER" id="PTHR33992">
    <property type="entry name" value="RIBONUCLEASE P PROTEIN COMPONENT"/>
    <property type="match status" value="1"/>
</dbReference>
<evidence type="ECO:0000256" key="4">
    <source>
        <dbReference type="ARBA" id="ARBA00022759"/>
    </source>
</evidence>
<evidence type="ECO:0000256" key="1">
    <source>
        <dbReference type="ARBA" id="ARBA00002663"/>
    </source>
</evidence>
<keyword evidence="2 7" id="KW-0819">tRNA processing</keyword>
<dbReference type="PANTHER" id="PTHR33992:SF1">
    <property type="entry name" value="RIBONUCLEASE P PROTEIN COMPONENT"/>
    <property type="match status" value="1"/>
</dbReference>
<dbReference type="EC" id="3.1.26.5" evidence="7 8"/>
<sequence length="122" mass="13726">MLDARNRLVRGDDFSSVIRGGVRSGSRNMVLYLYLASSGEDSPTRIGLTVSKKQIPLATHRNRVKRRLRGLLSSRVELMQPGSRLIVRVLSSADGIPSADLGKEFDALLRKCHHLYEKRPRQ</sequence>
<accession>A0ABN5PQL5</accession>
<dbReference type="PROSITE" id="PS00648">
    <property type="entry name" value="RIBONUCLEASE_P"/>
    <property type="match status" value="1"/>
</dbReference>
<keyword evidence="3 7" id="KW-0540">Nuclease</keyword>
<proteinExistence type="inferred from homology"/>
<keyword evidence="6 7" id="KW-0694">RNA-binding</keyword>
<comment type="similarity">
    <text evidence="7">Belongs to the RnpA family.</text>
</comment>
<keyword evidence="10" id="KW-1185">Reference proteome</keyword>
<dbReference type="InterPro" id="IPR014721">
    <property type="entry name" value="Ribsml_uS5_D2-typ_fold_subgr"/>
</dbReference>
<dbReference type="HAMAP" id="MF_00227">
    <property type="entry name" value="RNase_P"/>
    <property type="match status" value="1"/>
</dbReference>
<evidence type="ECO:0000256" key="8">
    <source>
        <dbReference type="NCBIfam" id="TIGR00188"/>
    </source>
</evidence>
<name>A0ABN5PQL5_9ACTO</name>
<dbReference type="EMBL" id="CP032514">
    <property type="protein sequence ID" value="AYD90685.1"/>
    <property type="molecule type" value="Genomic_DNA"/>
</dbReference>
<dbReference type="InterPro" id="IPR020568">
    <property type="entry name" value="Ribosomal_Su5_D2-typ_SF"/>
</dbReference>
<dbReference type="InterPro" id="IPR020539">
    <property type="entry name" value="RNase_P_CS"/>
</dbReference>
<keyword evidence="4 7" id="KW-0255">Endonuclease</keyword>
<dbReference type="NCBIfam" id="TIGR00188">
    <property type="entry name" value="rnpA"/>
    <property type="match status" value="1"/>
</dbReference>
<dbReference type="GO" id="GO:0004526">
    <property type="term" value="F:ribonuclease P activity"/>
    <property type="evidence" value="ECO:0007669"/>
    <property type="project" value="UniProtKB-EC"/>
</dbReference>
<dbReference type="Gene3D" id="3.30.230.10">
    <property type="match status" value="1"/>
</dbReference>
<evidence type="ECO:0000313" key="9">
    <source>
        <dbReference type="EMBL" id="AYD90685.1"/>
    </source>
</evidence>
<evidence type="ECO:0000256" key="2">
    <source>
        <dbReference type="ARBA" id="ARBA00022694"/>
    </source>
</evidence>
<evidence type="ECO:0000256" key="6">
    <source>
        <dbReference type="ARBA" id="ARBA00022884"/>
    </source>
</evidence>
<evidence type="ECO:0000256" key="3">
    <source>
        <dbReference type="ARBA" id="ARBA00022722"/>
    </source>
</evidence>
<evidence type="ECO:0000256" key="7">
    <source>
        <dbReference type="HAMAP-Rule" id="MF_00227"/>
    </source>
</evidence>
<dbReference type="Pfam" id="PF00825">
    <property type="entry name" value="Ribonuclease_P"/>
    <property type="match status" value="1"/>
</dbReference>